<keyword evidence="4" id="KW-1185">Reference proteome</keyword>
<evidence type="ECO:0000313" key="4">
    <source>
        <dbReference type="Proteomes" id="UP001141327"/>
    </source>
</evidence>
<evidence type="ECO:0000313" key="3">
    <source>
        <dbReference type="EMBL" id="KAJ4457190.1"/>
    </source>
</evidence>
<dbReference type="SUPFAM" id="SSF56112">
    <property type="entry name" value="Protein kinase-like (PK-like)"/>
    <property type="match status" value="1"/>
</dbReference>
<feature type="region of interest" description="Disordered" evidence="1">
    <location>
        <begin position="111"/>
        <end position="134"/>
    </location>
</feature>
<evidence type="ECO:0000259" key="2">
    <source>
        <dbReference type="PROSITE" id="PS50011"/>
    </source>
</evidence>
<reference evidence="3" key="1">
    <citation type="journal article" date="2022" name="bioRxiv">
        <title>Genomics of Preaxostyla Flagellates Illuminates Evolutionary Transitions and the Path Towards Mitochondrial Loss.</title>
        <authorList>
            <person name="Novak L.V.F."/>
            <person name="Treitli S.C."/>
            <person name="Pyrih J."/>
            <person name="Halakuc P."/>
            <person name="Pipaliya S.V."/>
            <person name="Vacek V."/>
            <person name="Brzon O."/>
            <person name="Soukal P."/>
            <person name="Eme L."/>
            <person name="Dacks J.B."/>
            <person name="Karnkowska A."/>
            <person name="Elias M."/>
            <person name="Hampl V."/>
        </authorList>
    </citation>
    <scope>NUCLEOTIDE SEQUENCE</scope>
    <source>
        <strain evidence="3">RCP-MX</strain>
    </source>
</reference>
<name>A0ABQ8UIE6_9EUKA</name>
<gene>
    <name evidence="3" type="ORF">PAPYR_7354</name>
</gene>
<organism evidence="3 4">
    <name type="scientific">Paratrimastix pyriformis</name>
    <dbReference type="NCBI Taxonomy" id="342808"/>
    <lineage>
        <taxon>Eukaryota</taxon>
        <taxon>Metamonada</taxon>
        <taxon>Preaxostyla</taxon>
        <taxon>Paratrimastigidae</taxon>
        <taxon>Paratrimastix</taxon>
    </lineage>
</organism>
<feature type="region of interest" description="Disordered" evidence="1">
    <location>
        <begin position="66"/>
        <end position="89"/>
    </location>
</feature>
<proteinExistence type="predicted"/>
<feature type="compositionally biased region" description="Pro residues" evidence="1">
    <location>
        <begin position="118"/>
        <end position="131"/>
    </location>
</feature>
<dbReference type="InterPro" id="IPR011009">
    <property type="entry name" value="Kinase-like_dom_sf"/>
</dbReference>
<evidence type="ECO:0000256" key="1">
    <source>
        <dbReference type="SAM" id="MobiDB-lite"/>
    </source>
</evidence>
<accession>A0ABQ8UIE6</accession>
<dbReference type="InterPro" id="IPR000719">
    <property type="entry name" value="Prot_kinase_dom"/>
</dbReference>
<sequence>MAEFMKNGCGLASVRLSRFVHEKFPPRGSATTAATGAASGVATTGAIVPVPTTANLARDLVREFDKLGFRPSPGPSPSPSSARTHEPETLERLRQSGAFRTVAHADVREHFGGFPLLPDTPEPPPPPPPPPAEEEAIHMFFLETLAGWCTGAMSLRTEGSGSLVHVCKTATLTYHGHSLYPDFVRARAPPTRRAAQPPGARPDPWNIACVFELKSADFTPADILQALEYGEALLTNSIRPEAYVALTNGASIQFFRVTPRDGTFAYLASDPLPLSAPIAKSLLCFMLTSEALFPNLPLFGDFRLAELQLLSETSNSRVVAATILTAPSGVASRDCVLKTVKLPASYVRNEKEALDALKTVAPHVPVVLAASSSALLLAPLGRRIKLIEGFFPEELVASFVAVLQRIHALGWCHRDLRPSNLLQTVEGQPLLIDFGFARQSGSEVVREGDLLYSADRLLQGEPGPYRATPQDDCEALVKVLYPMPTRWCQDLRRRRGDTAEYLRFWRMMAEWPPLKEALAAARREPIDYDALRRACERLLGRPWSSPL</sequence>
<dbReference type="Pfam" id="PF00069">
    <property type="entry name" value="Pkinase"/>
    <property type="match status" value="1"/>
</dbReference>
<dbReference type="Gene3D" id="1.10.510.10">
    <property type="entry name" value="Transferase(Phosphotransferase) domain 1"/>
    <property type="match status" value="1"/>
</dbReference>
<feature type="domain" description="Protein kinase" evidence="2">
    <location>
        <begin position="293"/>
        <end position="547"/>
    </location>
</feature>
<dbReference type="Proteomes" id="UP001141327">
    <property type="component" value="Unassembled WGS sequence"/>
</dbReference>
<dbReference type="EMBL" id="JAPMOS010000052">
    <property type="protein sequence ID" value="KAJ4457190.1"/>
    <property type="molecule type" value="Genomic_DNA"/>
</dbReference>
<protein>
    <recommendedName>
        <fullName evidence="2">Protein kinase domain-containing protein</fullName>
    </recommendedName>
</protein>
<dbReference type="PROSITE" id="PS50011">
    <property type="entry name" value="PROTEIN_KINASE_DOM"/>
    <property type="match status" value="1"/>
</dbReference>
<comment type="caution">
    <text evidence="3">The sequence shown here is derived from an EMBL/GenBank/DDBJ whole genome shotgun (WGS) entry which is preliminary data.</text>
</comment>